<dbReference type="InterPro" id="IPR011991">
    <property type="entry name" value="ArsR-like_HTH"/>
</dbReference>
<protein>
    <submittedName>
        <fullName evidence="2">Nucleotidyltransferase domain-containing protein</fullName>
    </submittedName>
</protein>
<proteinExistence type="predicted"/>
<evidence type="ECO:0000259" key="1">
    <source>
        <dbReference type="Pfam" id="PF18765"/>
    </source>
</evidence>
<accession>A0A1G9Z6D9</accession>
<evidence type="ECO:0000313" key="2">
    <source>
        <dbReference type="EMBL" id="SDN16156.1"/>
    </source>
</evidence>
<dbReference type="Proteomes" id="UP000242957">
    <property type="component" value="Unassembled WGS sequence"/>
</dbReference>
<dbReference type="InterPro" id="IPR041633">
    <property type="entry name" value="Polbeta"/>
</dbReference>
<keyword evidence="2" id="KW-0808">Transferase</keyword>
<reference evidence="3" key="1">
    <citation type="submission" date="2016-10" db="EMBL/GenBank/DDBJ databases">
        <authorList>
            <person name="Varghese N."/>
            <person name="Submissions S."/>
        </authorList>
    </citation>
    <scope>NUCLEOTIDE SEQUENCE [LARGE SCALE GENOMIC DNA]</scope>
    <source>
        <strain evidence="3">JCM 21621</strain>
    </source>
</reference>
<sequence>MSLATLLFSDYRRKVLGLLLLHPEARYHLREISRLTGTQPGTLTRELGKLADAGVLLKERQGNQLLYSANRECPVFEELASILRKTSGLADVLREALLGIAEQVEAAFVFGSMASGKASASSDIDLMLIGDCGFADVVERLYPLQAQLRREINPKVYSVAEWQNLVVQQGAFVRDVLGKSRLFVLGSEDELHMIGAQG</sequence>
<dbReference type="InterPro" id="IPR036390">
    <property type="entry name" value="WH_DNA-bd_sf"/>
</dbReference>
<feature type="domain" description="Polymerase beta nucleotidyltransferase" evidence="1">
    <location>
        <begin position="102"/>
        <end position="148"/>
    </location>
</feature>
<dbReference type="Gene3D" id="1.10.10.10">
    <property type="entry name" value="Winged helix-like DNA-binding domain superfamily/Winged helix DNA-binding domain"/>
    <property type="match status" value="1"/>
</dbReference>
<dbReference type="Pfam" id="PF18765">
    <property type="entry name" value="Polbeta"/>
    <property type="match status" value="1"/>
</dbReference>
<evidence type="ECO:0000313" key="3">
    <source>
        <dbReference type="Proteomes" id="UP000242957"/>
    </source>
</evidence>
<gene>
    <name evidence="2" type="ORF">SAMN05216193_101348</name>
</gene>
<dbReference type="CDD" id="cd05403">
    <property type="entry name" value="NT_KNTase_like"/>
    <property type="match status" value="1"/>
</dbReference>
<keyword evidence="3" id="KW-1185">Reference proteome</keyword>
<dbReference type="SUPFAM" id="SSF81301">
    <property type="entry name" value="Nucleotidyltransferase"/>
    <property type="match status" value="1"/>
</dbReference>
<dbReference type="EMBL" id="FNIJ01000001">
    <property type="protein sequence ID" value="SDN16156.1"/>
    <property type="molecule type" value="Genomic_DNA"/>
</dbReference>
<dbReference type="GO" id="GO:0016740">
    <property type="term" value="F:transferase activity"/>
    <property type="evidence" value="ECO:0007669"/>
    <property type="project" value="UniProtKB-KW"/>
</dbReference>
<dbReference type="Gene3D" id="3.30.460.10">
    <property type="entry name" value="Beta Polymerase, domain 2"/>
    <property type="match status" value="1"/>
</dbReference>
<dbReference type="OrthoDB" id="8223306at2"/>
<dbReference type="RefSeq" id="WP_084310306.1">
    <property type="nucleotide sequence ID" value="NZ_FNIJ01000001.1"/>
</dbReference>
<dbReference type="CDD" id="cd00090">
    <property type="entry name" value="HTH_ARSR"/>
    <property type="match status" value="1"/>
</dbReference>
<dbReference type="STRING" id="198616.SAMN05216193_101348"/>
<organism evidence="2 3">
    <name type="scientific">Pseudomonas jinjuensis</name>
    <dbReference type="NCBI Taxonomy" id="198616"/>
    <lineage>
        <taxon>Bacteria</taxon>
        <taxon>Pseudomonadati</taxon>
        <taxon>Pseudomonadota</taxon>
        <taxon>Gammaproteobacteria</taxon>
        <taxon>Pseudomonadales</taxon>
        <taxon>Pseudomonadaceae</taxon>
        <taxon>Pseudomonas</taxon>
    </lineage>
</organism>
<dbReference type="InterPro" id="IPR043519">
    <property type="entry name" value="NT_sf"/>
</dbReference>
<dbReference type="SUPFAM" id="SSF46785">
    <property type="entry name" value="Winged helix' DNA-binding domain"/>
    <property type="match status" value="1"/>
</dbReference>
<dbReference type="AlphaFoldDB" id="A0A1G9Z6D9"/>
<name>A0A1G9Z6D9_9PSED</name>
<dbReference type="InterPro" id="IPR036388">
    <property type="entry name" value="WH-like_DNA-bd_sf"/>
</dbReference>
<dbReference type="GO" id="GO:0006355">
    <property type="term" value="P:regulation of DNA-templated transcription"/>
    <property type="evidence" value="ECO:0007669"/>
    <property type="project" value="UniProtKB-ARBA"/>
</dbReference>